<evidence type="ECO:0000256" key="2">
    <source>
        <dbReference type="ARBA" id="ARBA00023295"/>
    </source>
</evidence>
<dbReference type="EC" id="3.2.1.-" evidence="5"/>
<protein>
    <submittedName>
        <fullName evidence="5">Glycoside hydrolase family 5 protein</fullName>
        <ecNumber evidence="5">3.2.1.-</ecNumber>
    </submittedName>
</protein>
<evidence type="ECO:0000256" key="1">
    <source>
        <dbReference type="ARBA" id="ARBA00022801"/>
    </source>
</evidence>
<dbReference type="GO" id="GO:0016798">
    <property type="term" value="F:hydrolase activity, acting on glycosyl bonds"/>
    <property type="evidence" value="ECO:0007669"/>
    <property type="project" value="UniProtKB-KW"/>
</dbReference>
<evidence type="ECO:0000313" key="5">
    <source>
        <dbReference type="EMBL" id="MFD1178255.1"/>
    </source>
</evidence>
<accession>A0ABW3S274</accession>
<comment type="caution">
    <text evidence="5">The sequence shown here is derived from an EMBL/GenBank/DDBJ whole genome shotgun (WGS) entry which is preliminary data.</text>
</comment>
<keyword evidence="6" id="KW-1185">Reference proteome</keyword>
<feature type="domain" description="Glycoside hydrolase family 5" evidence="4">
    <location>
        <begin position="72"/>
        <end position="330"/>
    </location>
</feature>
<dbReference type="PANTHER" id="PTHR31297">
    <property type="entry name" value="GLUCAN ENDO-1,6-BETA-GLUCOSIDASE B"/>
    <property type="match status" value="1"/>
</dbReference>
<evidence type="ECO:0000313" key="6">
    <source>
        <dbReference type="Proteomes" id="UP001597262"/>
    </source>
</evidence>
<organism evidence="5 6">
    <name type="scientific">Paenibacillus puldeungensis</name>
    <dbReference type="NCBI Taxonomy" id="696536"/>
    <lineage>
        <taxon>Bacteria</taxon>
        <taxon>Bacillati</taxon>
        <taxon>Bacillota</taxon>
        <taxon>Bacilli</taxon>
        <taxon>Bacillales</taxon>
        <taxon>Paenibacillaceae</taxon>
        <taxon>Paenibacillus</taxon>
    </lineage>
</organism>
<proteinExistence type="inferred from homology"/>
<reference evidence="6" key="1">
    <citation type="journal article" date="2019" name="Int. J. Syst. Evol. Microbiol.">
        <title>The Global Catalogue of Microorganisms (GCM) 10K type strain sequencing project: providing services to taxonomists for standard genome sequencing and annotation.</title>
        <authorList>
            <consortium name="The Broad Institute Genomics Platform"/>
            <consortium name="The Broad Institute Genome Sequencing Center for Infectious Disease"/>
            <person name="Wu L."/>
            <person name="Ma J."/>
        </authorList>
    </citation>
    <scope>NUCLEOTIDE SEQUENCE [LARGE SCALE GENOMIC DNA]</scope>
    <source>
        <strain evidence="6">CCUG 59189</strain>
    </source>
</reference>
<dbReference type="InterPro" id="IPR017853">
    <property type="entry name" value="GH"/>
</dbReference>
<comment type="similarity">
    <text evidence="3">Belongs to the glycosyl hydrolase 5 (cellulase A) family.</text>
</comment>
<dbReference type="Proteomes" id="UP001597262">
    <property type="component" value="Unassembled WGS sequence"/>
</dbReference>
<gene>
    <name evidence="5" type="ORF">ACFQ3W_18425</name>
</gene>
<dbReference type="RefSeq" id="WP_379320701.1">
    <property type="nucleotide sequence ID" value="NZ_JBHTLM010000015.1"/>
</dbReference>
<keyword evidence="2 3" id="KW-0326">Glycosidase</keyword>
<name>A0ABW3S274_9BACL</name>
<dbReference type="SUPFAM" id="SSF51445">
    <property type="entry name" value="(Trans)glycosidases"/>
    <property type="match status" value="1"/>
</dbReference>
<dbReference type="EMBL" id="JBHTLM010000015">
    <property type="protein sequence ID" value="MFD1178255.1"/>
    <property type="molecule type" value="Genomic_DNA"/>
</dbReference>
<sequence>MSPYFVQVDGEQFKVNGQNIVFRGFGLGTWMNLEHFMIGFPGTDTMIKKAFGEVYGEERSKQFFDRFLMEFMDEKDFELLKSLGVNALRLPFNYKYFIDDQNPSVVKQEGFKYLDHVISLCEKYEIYAILDLHTVPGGQNPDWHCDTASGLPLFWSYAALRDTVVNLWANIAEHYRGNPWVAAYDIVNEPSLVTDAAVFNEFYDKVVRAIRKVDPDHIIFVEGNRFTTDFTMVEPIADPQVAYTFHYYPFVDEPEVLSPAMSKADRKRILTDCFLKLVSIRDKYKRPVWCGELGLVLDKAGIDFQVEFIEDMLGLCEEHDVSWTLWTYKDTACMGLVYPKEDMPWRKLAAEIKQVWDQQQEQAMGEALVDYMAETYFKPISKEKRYPLQFRMRTIMQAVCVEQNLKPFLEKTPWERMLELPASFHYENCEYWPELAQVIKKFTGMGA</sequence>
<keyword evidence="1 3" id="KW-0378">Hydrolase</keyword>
<dbReference type="PANTHER" id="PTHR31297:SF13">
    <property type="entry name" value="PUTATIVE-RELATED"/>
    <property type="match status" value="1"/>
</dbReference>
<dbReference type="InterPro" id="IPR050386">
    <property type="entry name" value="Glycosyl_hydrolase_5"/>
</dbReference>
<dbReference type="Gene3D" id="3.20.20.80">
    <property type="entry name" value="Glycosidases"/>
    <property type="match status" value="1"/>
</dbReference>
<dbReference type="Pfam" id="PF00150">
    <property type="entry name" value="Cellulase"/>
    <property type="match status" value="1"/>
</dbReference>
<dbReference type="InterPro" id="IPR001547">
    <property type="entry name" value="Glyco_hydro_5"/>
</dbReference>
<evidence type="ECO:0000259" key="4">
    <source>
        <dbReference type="Pfam" id="PF00150"/>
    </source>
</evidence>
<evidence type="ECO:0000256" key="3">
    <source>
        <dbReference type="RuleBase" id="RU361153"/>
    </source>
</evidence>